<dbReference type="InterPro" id="IPR045851">
    <property type="entry name" value="AMP-bd_C_sf"/>
</dbReference>
<dbReference type="GO" id="GO:0005829">
    <property type="term" value="C:cytosol"/>
    <property type="evidence" value="ECO:0007669"/>
    <property type="project" value="TreeGrafter"/>
</dbReference>
<dbReference type="InterPro" id="IPR000873">
    <property type="entry name" value="AMP-dep_synth/lig_dom"/>
</dbReference>
<dbReference type="InterPro" id="IPR023213">
    <property type="entry name" value="CAT-like_dom_sf"/>
</dbReference>
<dbReference type="InterPro" id="IPR042099">
    <property type="entry name" value="ANL_N_sf"/>
</dbReference>
<dbReference type="InterPro" id="IPR010071">
    <property type="entry name" value="AA_adenyl_dom"/>
</dbReference>
<dbReference type="SUPFAM" id="SSF52777">
    <property type="entry name" value="CoA-dependent acyltransferases"/>
    <property type="match status" value="4"/>
</dbReference>
<dbReference type="GO" id="GO:0031177">
    <property type="term" value="F:phosphopantetheine binding"/>
    <property type="evidence" value="ECO:0007669"/>
    <property type="project" value="InterPro"/>
</dbReference>
<accession>A0A1T4U6K7</accession>
<name>A0A1T4U6K7_9BACT</name>
<dbReference type="FunFam" id="3.30.300.30:FF:000010">
    <property type="entry name" value="Enterobactin synthetase component F"/>
    <property type="match status" value="1"/>
</dbReference>
<organism evidence="4 5">
    <name type="scientific">Chitinophaga eiseniae</name>
    <dbReference type="NCBI Taxonomy" id="634771"/>
    <lineage>
        <taxon>Bacteria</taxon>
        <taxon>Pseudomonadati</taxon>
        <taxon>Bacteroidota</taxon>
        <taxon>Chitinophagia</taxon>
        <taxon>Chitinophagales</taxon>
        <taxon>Chitinophagaceae</taxon>
        <taxon>Chitinophaga</taxon>
    </lineage>
</organism>
<dbReference type="InterPro" id="IPR025110">
    <property type="entry name" value="AMP-bd_C"/>
</dbReference>
<keyword evidence="2" id="KW-0597">Phosphoprotein</keyword>
<dbReference type="PANTHER" id="PTHR45527:SF1">
    <property type="entry name" value="FATTY ACID SYNTHASE"/>
    <property type="match status" value="1"/>
</dbReference>
<dbReference type="SMART" id="SM00823">
    <property type="entry name" value="PKS_PP"/>
    <property type="match status" value="1"/>
</dbReference>
<dbReference type="PROSITE" id="PS00455">
    <property type="entry name" value="AMP_BINDING"/>
    <property type="match status" value="1"/>
</dbReference>
<dbReference type="Gene3D" id="1.10.1200.10">
    <property type="entry name" value="ACP-like"/>
    <property type="match status" value="1"/>
</dbReference>
<dbReference type="GO" id="GO:0003824">
    <property type="term" value="F:catalytic activity"/>
    <property type="evidence" value="ECO:0007669"/>
    <property type="project" value="InterPro"/>
</dbReference>
<dbReference type="SUPFAM" id="SSF47336">
    <property type="entry name" value="ACP-like"/>
    <property type="match status" value="1"/>
</dbReference>
<dbReference type="InterPro" id="IPR009081">
    <property type="entry name" value="PP-bd_ACP"/>
</dbReference>
<dbReference type="PANTHER" id="PTHR45527">
    <property type="entry name" value="NONRIBOSOMAL PEPTIDE SYNTHETASE"/>
    <property type="match status" value="1"/>
</dbReference>
<dbReference type="Proteomes" id="UP000190367">
    <property type="component" value="Unassembled WGS sequence"/>
</dbReference>
<keyword evidence="1" id="KW-0596">Phosphopantetheine</keyword>
<reference evidence="5" key="1">
    <citation type="submission" date="2017-02" db="EMBL/GenBank/DDBJ databases">
        <authorList>
            <person name="Varghese N."/>
            <person name="Submissions S."/>
        </authorList>
    </citation>
    <scope>NUCLEOTIDE SEQUENCE [LARGE SCALE GENOMIC DNA]</scope>
    <source>
        <strain evidence="5">DSM 22224</strain>
    </source>
</reference>
<proteinExistence type="predicted"/>
<dbReference type="SUPFAM" id="SSF56801">
    <property type="entry name" value="Acetyl-CoA synthetase-like"/>
    <property type="match status" value="1"/>
</dbReference>
<evidence type="ECO:0000256" key="2">
    <source>
        <dbReference type="ARBA" id="ARBA00022553"/>
    </source>
</evidence>
<keyword evidence="5" id="KW-1185">Reference proteome</keyword>
<dbReference type="CDD" id="cd19531">
    <property type="entry name" value="LCL_NRPS-like"/>
    <property type="match status" value="1"/>
</dbReference>
<dbReference type="Gene3D" id="3.30.559.10">
    <property type="entry name" value="Chloramphenicol acetyltransferase-like domain"/>
    <property type="match status" value="2"/>
</dbReference>
<evidence type="ECO:0000259" key="3">
    <source>
        <dbReference type="PROSITE" id="PS50075"/>
    </source>
</evidence>
<dbReference type="Gene3D" id="3.30.300.30">
    <property type="match status" value="1"/>
</dbReference>
<dbReference type="Pfam" id="PF00668">
    <property type="entry name" value="Condensation"/>
    <property type="match status" value="2"/>
</dbReference>
<dbReference type="GO" id="GO:0043041">
    <property type="term" value="P:amino acid activation for nonribosomal peptide biosynthetic process"/>
    <property type="evidence" value="ECO:0007669"/>
    <property type="project" value="TreeGrafter"/>
</dbReference>
<dbReference type="NCBIfam" id="TIGR01733">
    <property type="entry name" value="AA-adenyl-dom"/>
    <property type="match status" value="1"/>
</dbReference>
<feature type="domain" description="Carrier" evidence="3">
    <location>
        <begin position="1034"/>
        <end position="1109"/>
    </location>
</feature>
<evidence type="ECO:0000313" key="4">
    <source>
        <dbReference type="EMBL" id="SKA48313.1"/>
    </source>
</evidence>
<dbReference type="InterPro" id="IPR036736">
    <property type="entry name" value="ACP-like_sf"/>
</dbReference>
<dbReference type="EMBL" id="FUWZ01000011">
    <property type="protein sequence ID" value="SKA48313.1"/>
    <property type="molecule type" value="Genomic_DNA"/>
</dbReference>
<dbReference type="InterPro" id="IPR001242">
    <property type="entry name" value="Condensation_dom"/>
</dbReference>
<dbReference type="Pfam" id="PF00550">
    <property type="entry name" value="PP-binding"/>
    <property type="match status" value="1"/>
</dbReference>
<dbReference type="Pfam" id="PF00501">
    <property type="entry name" value="AMP-binding"/>
    <property type="match status" value="1"/>
</dbReference>
<dbReference type="InterPro" id="IPR020806">
    <property type="entry name" value="PKS_PP-bd"/>
</dbReference>
<evidence type="ECO:0000256" key="1">
    <source>
        <dbReference type="ARBA" id="ARBA00022450"/>
    </source>
</evidence>
<protein>
    <submittedName>
        <fullName evidence="4">Amino acid adenylation domain-containing protein</fullName>
    </submittedName>
</protein>
<dbReference type="CDD" id="cd05930">
    <property type="entry name" value="A_NRPS"/>
    <property type="match status" value="1"/>
</dbReference>
<dbReference type="RefSeq" id="WP_143313348.1">
    <property type="nucleotide sequence ID" value="NZ_FUWZ01000011.1"/>
</dbReference>
<evidence type="ECO:0000313" key="5">
    <source>
        <dbReference type="Proteomes" id="UP000190367"/>
    </source>
</evidence>
<dbReference type="PROSITE" id="PS50075">
    <property type="entry name" value="CARRIER"/>
    <property type="match status" value="1"/>
</dbReference>
<dbReference type="InterPro" id="IPR020845">
    <property type="entry name" value="AMP-binding_CS"/>
</dbReference>
<dbReference type="Pfam" id="PF13193">
    <property type="entry name" value="AMP-binding_C"/>
    <property type="match status" value="1"/>
</dbReference>
<dbReference type="STRING" id="634771.SAMN04488128_11121"/>
<dbReference type="GO" id="GO:0044550">
    <property type="term" value="P:secondary metabolite biosynthetic process"/>
    <property type="evidence" value="ECO:0007669"/>
    <property type="project" value="TreeGrafter"/>
</dbReference>
<dbReference type="OrthoDB" id="605930at2"/>
<sequence>MEHIPDLILHLKSKGIFVKASDGLLRVVGNTPALSDKEKEKIKQLKAPILAFLQEHSPAADVQGGIPLVAPAPDYPLSAAQRRLWILSQFSESSIAYNIPGIYTFSGEMNIGALRQALQQVIQRHEILRTVFRENGKEEVRQCVLPLEALPFRMEVFELVNDPHQQEEIDRHVRRVTATAFDLSAGPLLRTTLLKIEENKWMLVYAMHHIISDGWSMQVLLRELLWLYCMGCGQSIAPLPPLRLQYKDYTCWRNSQLKGPLLDYHRRYWLRQFDGDIPVLELPADKLRPAVKTYNGLTLTRVIPVALAERLKSYVLQQGATLFMGLLSLMNALFYRYTGQEDITIGTPVAGRDHVDLETQIGFYVNTLALRCRFSGKDSFRTLLQQVKQITTEAYEHQIYPFDMLVDELRLQRDMSHSPLFDVMITMQDTAETSAGKKGGGELTATALAEGARSNSQFDLSVDFADTPEGLLVILEYNTDLYHYDRVARLGAHMEQLLEAALHLPDQPLSVLDFLSRQEKQYLLETLNNTDTLPDDTVFPACFEEQVALYPDNIAVVAGAVTLTYRELNEKANQLARYLRQSCNVRPDELVAVCLDRNEQMLIAVLAILKAGAAYMPVDPLFPQERKDYMMQDSGCRVLIDTESLDCFNEQRDLYAVSNLPAVATPAHLAYVIYTSGSTGKPKGAMIEHKGLFNHLVAMKEELQLQADSKIAQTAPFTFDISVWQLLNPLICGGATVIYEHARIADPGDFIHQCISDEITILQLVPSYLKVMLDILEEHPGILFPRLRYLLVTGEDTEAVLLQRWFALFPAIPVVNAYGPAEAADDVTLAIMHKAPVSGKVPVGRPIRNIRIYLLDKDGMLCPPGIEGEICVSGTGVGRAYLNNEALTAARFTTDPFRPGNIRMYKTGDMGKWGTDGNLFFSGRRDGQVKIRGHRIETGEVENRLLQAPGVTDGVIAVKRNANGEQQLVAYVMAGPAVGIAGIRQYLSQYLPAYMLPAHVVFLAALPLTANGKIDRKHLPDPGDYAVARPETDLPANEMEEKLLILWKDVLGVAAIGMNDDFFLLGGNSISLVKLNIRYNRVLGRNEPLTVLYSYTTIRMLADYFSTESGTPYAPAEPLYSLPASSGTYDISFNQQSYFQDFAIPGDPVQCNYTVCGLDVAAFRKALQLLVQRHEILRTVLVKTEGRIQQRILPVTENEVPVTLKQIVKEDMAAMITAEKQEDFCLFGEPLIRVTILAMPEQEYHVMITLDHIIADGVSIGILKDDLLQYYQYCCGDSTIDVTPLKCQYRDFAVWQQHFVASPAGRCQENYWLARLENFMPAVSFAALAEQGALLNTTAVAGAITGDCYQEVVQFVRTHQLTMSGLMLGTLMLLVRQYSGQQDITVQTQLSGRYAVEYGDMDVSRTIGLFSNQIMIRGITDGSLEVLGWLKKFQLHFLEDMANGSYPFVKLLERLPVNPLQLVNADLLYNYQDYDYLKDMPLPEETTVKYLQLDKEQNRIALSVIEAGKGLLLQFLTDRQYFSPERSVALFTHYKQLLHAVIQCPHMITDDLPMVADISN</sequence>
<dbReference type="Gene3D" id="3.40.50.12780">
    <property type="entry name" value="N-terminal domain of ligase-like"/>
    <property type="match status" value="1"/>
</dbReference>
<gene>
    <name evidence="4" type="ORF">SAMN04488128_11121</name>
</gene>
<dbReference type="Gene3D" id="3.30.559.30">
    <property type="entry name" value="Nonribosomal peptide synthetase, condensation domain"/>
    <property type="match status" value="2"/>
</dbReference>
<dbReference type="FunFam" id="3.40.50.980:FF:000001">
    <property type="entry name" value="Non-ribosomal peptide synthetase"/>
    <property type="match status" value="1"/>
</dbReference>